<comment type="caution">
    <text evidence="1">The sequence shown here is derived from an EMBL/GenBank/DDBJ whole genome shotgun (WGS) entry which is preliminary data.</text>
</comment>
<dbReference type="Gene3D" id="3.40.50.720">
    <property type="entry name" value="NAD(P)-binding Rossmann-like Domain"/>
    <property type="match status" value="1"/>
</dbReference>
<proteinExistence type="predicted"/>
<dbReference type="InterPro" id="IPR036291">
    <property type="entry name" value="NAD(P)-bd_dom_sf"/>
</dbReference>
<protein>
    <recommendedName>
        <fullName evidence="3">NAD-dependent dehydratase</fullName>
    </recommendedName>
</protein>
<keyword evidence="2" id="KW-1185">Reference proteome</keyword>
<sequence length="66" mass="7236">MKVLFIGGTGLISQAVSPLAVEQGIELYLFNRGQRGEFVPDEVKLIQGDIRNPAEAPKYCETTILT</sequence>
<reference evidence="1" key="1">
    <citation type="submission" date="2021-12" db="EMBL/GenBank/DDBJ databases">
        <authorList>
            <person name="Criscuolo A."/>
        </authorList>
    </citation>
    <scope>NUCLEOTIDE SEQUENCE</scope>
    <source>
        <strain evidence="1">CIP111894</strain>
    </source>
</reference>
<dbReference type="EMBL" id="CAKMAB010000001">
    <property type="protein sequence ID" value="CAH1054163.1"/>
    <property type="molecule type" value="Genomic_DNA"/>
</dbReference>
<evidence type="ECO:0000313" key="1">
    <source>
        <dbReference type="EMBL" id="CAH1054163.1"/>
    </source>
</evidence>
<evidence type="ECO:0008006" key="3">
    <source>
        <dbReference type="Google" id="ProtNLM"/>
    </source>
</evidence>
<organism evidence="1 2">
    <name type="scientific">Paenibacillus pseudetheri</name>
    <dbReference type="NCBI Taxonomy" id="2897682"/>
    <lineage>
        <taxon>Bacteria</taxon>
        <taxon>Bacillati</taxon>
        <taxon>Bacillota</taxon>
        <taxon>Bacilli</taxon>
        <taxon>Bacillales</taxon>
        <taxon>Paenibacillaceae</taxon>
        <taxon>Paenibacillus</taxon>
    </lineage>
</organism>
<accession>A0ABM9B6N2</accession>
<dbReference type="RefSeq" id="WP_234530261.1">
    <property type="nucleotide sequence ID" value="NZ_CAKMAB010000001.1"/>
</dbReference>
<dbReference type="SUPFAM" id="SSF51735">
    <property type="entry name" value="NAD(P)-binding Rossmann-fold domains"/>
    <property type="match status" value="1"/>
</dbReference>
<name>A0ABM9B6N2_9BACL</name>
<dbReference type="Proteomes" id="UP000838749">
    <property type="component" value="Unassembled WGS sequence"/>
</dbReference>
<evidence type="ECO:0000313" key="2">
    <source>
        <dbReference type="Proteomes" id="UP000838749"/>
    </source>
</evidence>
<gene>
    <name evidence="1" type="ORF">PAECIP111894_00308</name>
</gene>